<keyword evidence="1" id="KW-1133">Transmembrane helix</keyword>
<proteinExistence type="predicted"/>
<protein>
    <recommendedName>
        <fullName evidence="4">Tetratricopeptide repeat protein</fullName>
    </recommendedName>
</protein>
<dbReference type="EMBL" id="JAKJSC010000007">
    <property type="protein sequence ID" value="MDE5419981.1"/>
    <property type="molecule type" value="Genomic_DNA"/>
</dbReference>
<dbReference type="Proteomes" id="UP001528920">
    <property type="component" value="Unassembled WGS sequence"/>
</dbReference>
<evidence type="ECO:0000313" key="3">
    <source>
        <dbReference type="Proteomes" id="UP001528920"/>
    </source>
</evidence>
<comment type="caution">
    <text evidence="2">The sequence shown here is derived from an EMBL/GenBank/DDBJ whole genome shotgun (WGS) entry which is preliminary data.</text>
</comment>
<dbReference type="RefSeq" id="WP_275111312.1">
    <property type="nucleotide sequence ID" value="NZ_JAKJSC010000007.1"/>
</dbReference>
<gene>
    <name evidence="2" type="ORF">L3049_18485</name>
</gene>
<accession>A0ABT5VX40</accession>
<keyword evidence="3" id="KW-1185">Reference proteome</keyword>
<evidence type="ECO:0000313" key="2">
    <source>
        <dbReference type="EMBL" id="MDE5419981.1"/>
    </source>
</evidence>
<dbReference type="InterPro" id="IPR011990">
    <property type="entry name" value="TPR-like_helical_dom_sf"/>
</dbReference>
<reference evidence="2 3" key="1">
    <citation type="submission" date="2022-01" db="EMBL/GenBank/DDBJ databases">
        <title>Labilibaculum sp. nov, a marine bacterium isolated from Antarctica.</title>
        <authorList>
            <person name="Dai W."/>
        </authorList>
    </citation>
    <scope>NUCLEOTIDE SEQUENCE [LARGE SCALE GENOMIC DNA]</scope>
    <source>
        <strain evidence="2 3">DW002</strain>
    </source>
</reference>
<organism evidence="2 3">
    <name type="scientific">Paralabilibaculum antarcticum</name>
    <dbReference type="NCBI Taxonomy" id="2912572"/>
    <lineage>
        <taxon>Bacteria</taxon>
        <taxon>Pseudomonadati</taxon>
        <taxon>Bacteroidota</taxon>
        <taxon>Bacteroidia</taxon>
        <taxon>Marinilabiliales</taxon>
        <taxon>Marinifilaceae</taxon>
        <taxon>Paralabilibaculum</taxon>
    </lineage>
</organism>
<evidence type="ECO:0008006" key="4">
    <source>
        <dbReference type="Google" id="ProtNLM"/>
    </source>
</evidence>
<dbReference type="SUPFAM" id="SSF48452">
    <property type="entry name" value="TPR-like"/>
    <property type="match status" value="1"/>
</dbReference>
<feature type="transmembrane region" description="Helical" evidence="1">
    <location>
        <begin position="153"/>
        <end position="171"/>
    </location>
</feature>
<keyword evidence="1" id="KW-0472">Membrane</keyword>
<sequence>MHKYKSMTSRSKIRTFFNSKRKDFEYIEEYKKNKIFFNDLLQNGRREDIEFVLEIKISHYISPLSNEGFYTEALTELEGIENYLEKIRTHSKLYKLYVEACIFQRGLCLGRLKRYKESNIEFAKLLEKHPTNDNFIDWYKTNKKKNFTRYSDLGATVGFGTFALILLIEFVNSDLHFPPKIRSYMLLIGVISIVMPYIMDKIIDSEKIEINK</sequence>
<name>A0ABT5VX40_9BACT</name>
<keyword evidence="1" id="KW-0812">Transmembrane</keyword>
<evidence type="ECO:0000256" key="1">
    <source>
        <dbReference type="SAM" id="Phobius"/>
    </source>
</evidence>
<feature type="transmembrane region" description="Helical" evidence="1">
    <location>
        <begin position="183"/>
        <end position="199"/>
    </location>
</feature>